<name>A0A6M8N6A8_9BACT</name>
<proteinExistence type="predicted"/>
<dbReference type="KEGG" id="afc:AFAEC_a0051"/>
<reference evidence="1" key="1">
    <citation type="submission" date="2020-05" db="EMBL/GenBank/DDBJ databases">
        <title>Complete genome sequencing of Campylobacter and Arcobacter type strains.</title>
        <authorList>
            <person name="Miller W.G."/>
            <person name="Yee E."/>
        </authorList>
    </citation>
    <scope>NUCLEOTIDE SEQUENCE [LARGE SCALE GENOMIC DNA]</scope>
    <source>
        <strain evidence="1">CCUG 66484</strain>
        <plasmid evidence="1">pAFAEC</plasmid>
    </source>
</reference>
<organism evidence="1">
    <name type="scientific">Aliarcobacter faecis</name>
    <dbReference type="NCBI Taxonomy" id="1564138"/>
    <lineage>
        <taxon>Bacteria</taxon>
        <taxon>Pseudomonadati</taxon>
        <taxon>Campylobacterota</taxon>
        <taxon>Epsilonproteobacteria</taxon>
        <taxon>Campylobacterales</taxon>
        <taxon>Arcobacteraceae</taxon>
        <taxon>Aliarcobacter</taxon>
    </lineage>
</organism>
<dbReference type="OrthoDB" id="5366075at2"/>
<gene>
    <name evidence="1" type="ORF">AFAEC_a0051</name>
</gene>
<geneLocation type="plasmid" evidence="1">
    <name>pAFAEC</name>
</geneLocation>
<sequence>MIKIVKIIVVALTTIYLFSGCSGKLPPKNFSLHKETVQDIKQKDINIQVSNVKLTGDALNNKYMYFVLIDEEEIKTHLLTNINKFYINNPLNQKFYKIDIDMDFKRELKKEGISTTINATYNVSDTNQVIKPINIVSTYVAEDTATFGKIMGAAMIQVFTGVPYIGEQNNTHLKYDSLEKTAYAEDDTVVLTAYDANIRLNTSYTGAIRLNFAKFLQKFNELLNNESQILAIKN</sequence>
<keyword evidence="1" id="KW-0614">Plasmid</keyword>
<dbReference type="AlphaFoldDB" id="A0A6M8N6A8"/>
<evidence type="ECO:0008006" key="2">
    <source>
        <dbReference type="Google" id="ProtNLM"/>
    </source>
</evidence>
<accession>A0A6M8N6A8</accession>
<dbReference type="EMBL" id="CP053838">
    <property type="protein sequence ID" value="QKF74496.1"/>
    <property type="molecule type" value="Genomic_DNA"/>
</dbReference>
<evidence type="ECO:0000313" key="1">
    <source>
        <dbReference type="EMBL" id="QKF74496.1"/>
    </source>
</evidence>
<dbReference type="PROSITE" id="PS51257">
    <property type="entry name" value="PROKAR_LIPOPROTEIN"/>
    <property type="match status" value="1"/>
</dbReference>
<dbReference type="RefSeq" id="WP_026806327.1">
    <property type="nucleotide sequence ID" value="NZ_CP053838.1"/>
</dbReference>
<protein>
    <recommendedName>
        <fullName evidence="2">Lipoprotein</fullName>
    </recommendedName>
</protein>